<dbReference type="SUPFAM" id="SSF55874">
    <property type="entry name" value="ATPase domain of HSP90 chaperone/DNA topoisomerase II/histidine kinase"/>
    <property type="match status" value="1"/>
</dbReference>
<accession>A0A840P7Z9</accession>
<dbReference type="Pfam" id="PF05227">
    <property type="entry name" value="CHASE3"/>
    <property type="match status" value="1"/>
</dbReference>
<dbReference type="Pfam" id="PF02518">
    <property type="entry name" value="HATPase_c"/>
    <property type="match status" value="1"/>
</dbReference>
<proteinExistence type="predicted"/>
<sequence>MTQVPPPQPLPAPRQAEGMNRFTVGRWFAAGGGALVLILLVGIALSVNALNQLGTTRDQVVEVIDPALMRSLELTSALTGQDTAIRAYGLTGERGRFDEYQAAVAAERRAAADLTRHLRELPGGDRLAGHVGRITAAAREWREEYAERVAEQVREKGEYPISRSGGTRGVELFTGVRASLAPLQGELERLHREGVARMQSGARTLYLTLGALAVIVLVTLVVLALLIRRFVLNPVSRLTEQVRTVAGGDFDARIGVDRPAELNELSGHIDAMRGRILAEWRRVAEAQAKLEDQALELRRSNGELEQFAYVASHDLQEPLRKVASFTQMLEQRYGDQLDDRAKQYIAYAVDGAKRMQTLINDLLAFSRVGRVGGERQMTDSGAALRAALDNLAAPIEEADATVVVHTEMPQVYGNGMLLTQLFQNLVSNAVKFRSSAPPIVEIAAERRDDMWEFSCSDNGIGIDSKYAERVFMIFQRLHPRDVYPGTGIGLALAKKIVEYLGGTIWVDNVGRTSSGTTFRWTLPAAPPLSLELTPHSRSRPPTGAASGADDV</sequence>
<dbReference type="InterPro" id="IPR003594">
    <property type="entry name" value="HATPase_dom"/>
</dbReference>
<keyword evidence="15" id="KW-1185">Reference proteome</keyword>
<evidence type="ECO:0000256" key="1">
    <source>
        <dbReference type="ARBA" id="ARBA00000085"/>
    </source>
</evidence>
<evidence type="ECO:0000313" key="14">
    <source>
        <dbReference type="EMBL" id="MBB5133991.1"/>
    </source>
</evidence>
<dbReference type="PANTHER" id="PTHR43304:SF1">
    <property type="entry name" value="PAC DOMAIN-CONTAINING PROTEIN"/>
    <property type="match status" value="1"/>
</dbReference>
<evidence type="ECO:0000256" key="10">
    <source>
        <dbReference type="SAM" id="MobiDB-lite"/>
    </source>
</evidence>
<dbReference type="AlphaFoldDB" id="A0A840P7Z9"/>
<dbReference type="PANTHER" id="PTHR43304">
    <property type="entry name" value="PHYTOCHROME-LIKE PROTEIN CPH1"/>
    <property type="match status" value="1"/>
</dbReference>
<feature type="transmembrane region" description="Helical" evidence="11">
    <location>
        <begin position="27"/>
        <end position="47"/>
    </location>
</feature>
<dbReference type="PROSITE" id="PS50109">
    <property type="entry name" value="HIS_KIN"/>
    <property type="match status" value="1"/>
</dbReference>
<keyword evidence="5" id="KW-0808">Transferase</keyword>
<dbReference type="InterPro" id="IPR005467">
    <property type="entry name" value="His_kinase_dom"/>
</dbReference>
<dbReference type="Pfam" id="PF00672">
    <property type="entry name" value="HAMP"/>
    <property type="match status" value="1"/>
</dbReference>
<dbReference type="RefSeq" id="WP_185050913.1">
    <property type="nucleotide sequence ID" value="NZ_BAABIX010000039.1"/>
</dbReference>
<feature type="domain" description="HAMP" evidence="13">
    <location>
        <begin position="229"/>
        <end position="281"/>
    </location>
</feature>
<comment type="subcellular location">
    <subcellularLocation>
        <location evidence="2">Cell membrane</location>
    </subcellularLocation>
</comment>
<keyword evidence="4" id="KW-0597">Phosphoprotein</keyword>
<dbReference type="Pfam" id="PF00512">
    <property type="entry name" value="HisKA"/>
    <property type="match status" value="1"/>
</dbReference>
<dbReference type="Gene3D" id="3.30.565.10">
    <property type="entry name" value="Histidine kinase-like ATPase, C-terminal domain"/>
    <property type="match status" value="1"/>
</dbReference>
<keyword evidence="7 14" id="KW-0418">Kinase</keyword>
<feature type="domain" description="Histidine kinase" evidence="12">
    <location>
        <begin position="310"/>
        <end position="526"/>
    </location>
</feature>
<feature type="transmembrane region" description="Helical" evidence="11">
    <location>
        <begin position="205"/>
        <end position="227"/>
    </location>
</feature>
<dbReference type="CDD" id="cd00082">
    <property type="entry name" value="HisKA"/>
    <property type="match status" value="1"/>
</dbReference>
<dbReference type="SUPFAM" id="SSF47384">
    <property type="entry name" value="Homodimeric domain of signal transducing histidine kinase"/>
    <property type="match status" value="1"/>
</dbReference>
<keyword evidence="8 11" id="KW-1133">Transmembrane helix</keyword>
<dbReference type="GO" id="GO:0005886">
    <property type="term" value="C:plasma membrane"/>
    <property type="evidence" value="ECO:0007669"/>
    <property type="project" value="UniProtKB-SubCell"/>
</dbReference>
<evidence type="ECO:0000256" key="11">
    <source>
        <dbReference type="SAM" id="Phobius"/>
    </source>
</evidence>
<dbReference type="EC" id="2.7.13.3" evidence="3"/>
<dbReference type="Proteomes" id="UP000578449">
    <property type="component" value="Unassembled WGS sequence"/>
</dbReference>
<evidence type="ECO:0000256" key="8">
    <source>
        <dbReference type="ARBA" id="ARBA00022989"/>
    </source>
</evidence>
<dbReference type="Gene3D" id="6.10.340.10">
    <property type="match status" value="1"/>
</dbReference>
<feature type="region of interest" description="Disordered" evidence="10">
    <location>
        <begin position="531"/>
        <end position="551"/>
    </location>
</feature>
<protein>
    <recommendedName>
        <fullName evidence="3">histidine kinase</fullName>
        <ecNumber evidence="3">2.7.13.3</ecNumber>
    </recommendedName>
</protein>
<evidence type="ECO:0000256" key="4">
    <source>
        <dbReference type="ARBA" id="ARBA00022553"/>
    </source>
</evidence>
<dbReference type="SMART" id="SM00388">
    <property type="entry name" value="HisKA"/>
    <property type="match status" value="1"/>
</dbReference>
<organism evidence="14 15">
    <name type="scientific">Thermocatellispora tengchongensis</name>
    <dbReference type="NCBI Taxonomy" id="1073253"/>
    <lineage>
        <taxon>Bacteria</taxon>
        <taxon>Bacillati</taxon>
        <taxon>Actinomycetota</taxon>
        <taxon>Actinomycetes</taxon>
        <taxon>Streptosporangiales</taxon>
        <taxon>Streptosporangiaceae</taxon>
        <taxon>Thermocatellispora</taxon>
    </lineage>
</organism>
<dbReference type="CDD" id="cd06225">
    <property type="entry name" value="HAMP"/>
    <property type="match status" value="1"/>
</dbReference>
<dbReference type="InterPro" id="IPR036890">
    <property type="entry name" value="HATPase_C_sf"/>
</dbReference>
<dbReference type="PROSITE" id="PS50885">
    <property type="entry name" value="HAMP"/>
    <property type="match status" value="1"/>
</dbReference>
<name>A0A840P7Z9_9ACTN</name>
<keyword evidence="9" id="KW-0902">Two-component regulatory system</keyword>
<comment type="catalytic activity">
    <reaction evidence="1">
        <text>ATP + protein L-histidine = ADP + protein N-phospho-L-histidine.</text>
        <dbReference type="EC" id="2.7.13.3"/>
    </reaction>
</comment>
<gene>
    <name evidence="14" type="ORF">HNP84_003717</name>
</gene>
<dbReference type="Gene3D" id="1.10.287.130">
    <property type="match status" value="1"/>
</dbReference>
<dbReference type="SUPFAM" id="SSF158472">
    <property type="entry name" value="HAMP domain-like"/>
    <property type="match status" value="1"/>
</dbReference>
<evidence type="ECO:0000256" key="2">
    <source>
        <dbReference type="ARBA" id="ARBA00004236"/>
    </source>
</evidence>
<dbReference type="InterPro" id="IPR007891">
    <property type="entry name" value="CHASE3"/>
</dbReference>
<reference evidence="14 15" key="1">
    <citation type="submission" date="2020-08" db="EMBL/GenBank/DDBJ databases">
        <title>Genomic Encyclopedia of Type Strains, Phase IV (KMG-IV): sequencing the most valuable type-strain genomes for metagenomic binning, comparative biology and taxonomic classification.</title>
        <authorList>
            <person name="Goeker M."/>
        </authorList>
    </citation>
    <scope>NUCLEOTIDE SEQUENCE [LARGE SCALE GENOMIC DNA]</scope>
    <source>
        <strain evidence="14 15">DSM 45615</strain>
    </source>
</reference>
<dbReference type="InterPro" id="IPR003660">
    <property type="entry name" value="HAMP_dom"/>
</dbReference>
<dbReference type="InterPro" id="IPR003661">
    <property type="entry name" value="HisK_dim/P_dom"/>
</dbReference>
<evidence type="ECO:0000256" key="7">
    <source>
        <dbReference type="ARBA" id="ARBA00022777"/>
    </source>
</evidence>
<keyword evidence="11" id="KW-0472">Membrane</keyword>
<dbReference type="PRINTS" id="PR00344">
    <property type="entry name" value="BCTRLSENSOR"/>
</dbReference>
<evidence type="ECO:0000259" key="12">
    <source>
        <dbReference type="PROSITE" id="PS50109"/>
    </source>
</evidence>
<dbReference type="SMART" id="SM00304">
    <property type="entry name" value="HAMP"/>
    <property type="match status" value="1"/>
</dbReference>
<dbReference type="InterPro" id="IPR004358">
    <property type="entry name" value="Sig_transdc_His_kin-like_C"/>
</dbReference>
<evidence type="ECO:0000259" key="13">
    <source>
        <dbReference type="PROSITE" id="PS50885"/>
    </source>
</evidence>
<evidence type="ECO:0000256" key="5">
    <source>
        <dbReference type="ARBA" id="ARBA00022679"/>
    </source>
</evidence>
<dbReference type="GO" id="GO:0000155">
    <property type="term" value="F:phosphorelay sensor kinase activity"/>
    <property type="evidence" value="ECO:0007669"/>
    <property type="project" value="InterPro"/>
</dbReference>
<dbReference type="InterPro" id="IPR052162">
    <property type="entry name" value="Sensor_kinase/Photoreceptor"/>
</dbReference>
<evidence type="ECO:0000256" key="9">
    <source>
        <dbReference type="ARBA" id="ARBA00023012"/>
    </source>
</evidence>
<evidence type="ECO:0000256" key="3">
    <source>
        <dbReference type="ARBA" id="ARBA00012438"/>
    </source>
</evidence>
<keyword evidence="6 11" id="KW-0812">Transmembrane</keyword>
<evidence type="ECO:0000256" key="6">
    <source>
        <dbReference type="ARBA" id="ARBA00022692"/>
    </source>
</evidence>
<dbReference type="SMART" id="SM00387">
    <property type="entry name" value="HATPase_c"/>
    <property type="match status" value="1"/>
</dbReference>
<dbReference type="InterPro" id="IPR036097">
    <property type="entry name" value="HisK_dim/P_sf"/>
</dbReference>
<dbReference type="EMBL" id="JACHGN010000007">
    <property type="protein sequence ID" value="MBB5133991.1"/>
    <property type="molecule type" value="Genomic_DNA"/>
</dbReference>
<evidence type="ECO:0000313" key="15">
    <source>
        <dbReference type="Proteomes" id="UP000578449"/>
    </source>
</evidence>
<comment type="caution">
    <text evidence="14">The sequence shown here is derived from an EMBL/GenBank/DDBJ whole genome shotgun (WGS) entry which is preliminary data.</text>
</comment>